<protein>
    <submittedName>
        <fullName evidence="2">Uncharacterized protein</fullName>
    </submittedName>
</protein>
<feature type="signal peptide" evidence="1">
    <location>
        <begin position="1"/>
        <end position="19"/>
    </location>
</feature>
<evidence type="ECO:0000256" key="1">
    <source>
        <dbReference type="SAM" id="SignalP"/>
    </source>
</evidence>
<dbReference type="RefSeq" id="WP_338686446.1">
    <property type="nucleotide sequence ID" value="NZ_AP024702.1"/>
</dbReference>
<evidence type="ECO:0000313" key="3">
    <source>
        <dbReference type="Proteomes" id="UP001374893"/>
    </source>
</evidence>
<evidence type="ECO:0000313" key="2">
    <source>
        <dbReference type="EMBL" id="BCX49728.1"/>
    </source>
</evidence>
<dbReference type="Proteomes" id="UP001374893">
    <property type="component" value="Chromosome"/>
</dbReference>
<reference evidence="2 3" key="1">
    <citation type="submission" date="2021-06" db="EMBL/GenBank/DDBJ databases">
        <title>Complete genome of Haloferula helveola possessing various polysaccharide degrading enzymes.</title>
        <authorList>
            <person name="Takami H."/>
            <person name="Huang C."/>
            <person name="Hamasaki K."/>
        </authorList>
    </citation>
    <scope>NUCLEOTIDE SEQUENCE [LARGE SCALE GENOMIC DNA]</scope>
    <source>
        <strain evidence="2 3">CN-1</strain>
    </source>
</reference>
<sequence>MKTLSLFLLLAALVTPSIADEKMVIRFDNGDHFQGMLGGIDGESVLWKSNAIFGTQAFSLERVTDISLPPSNELELPEGNHVAVATLTNGDEVRGSLLNLTEKEIVILTSFAGELTFRRDMVAKLDIEDRPELFYVGPTGMDGWVQSDDGGWTYDAGALICEMGSSIGRDIGRHDKIKIAFDIAWKEGARFRLYTHADSDDPDEMQNGFELVCQSQYAYMRKRVTRNNRTESMTIGTTGGVREFQEREKARVEILHDLVNGRVRFILDGRIVADWREPAPIPDKMGGFIHFSADRSNDTRISRIRITSWDGTIEGEWREAPAGFLNIEEEPEDEDPKPEEENPDIVLRNGDRIEGTIAGIKDGKVRLDTSFKEFDIPVSRLRSFPLRTAEEAADPELCWEPIRRNGDVRAWFVDGGRITFQLTGLKDGALVGTSQTFGEAAFELDAFSRLEFNLYPRGYPKAGE</sequence>
<name>A0ABN6H8C2_9BACT</name>
<gene>
    <name evidence="2" type="ORF">HAHE_36360</name>
</gene>
<feature type="chain" id="PRO_5045827206" evidence="1">
    <location>
        <begin position="20"/>
        <end position="464"/>
    </location>
</feature>
<accession>A0ABN6H8C2</accession>
<organism evidence="2 3">
    <name type="scientific">Haloferula helveola</name>
    <dbReference type="NCBI Taxonomy" id="490095"/>
    <lineage>
        <taxon>Bacteria</taxon>
        <taxon>Pseudomonadati</taxon>
        <taxon>Verrucomicrobiota</taxon>
        <taxon>Verrucomicrobiia</taxon>
        <taxon>Verrucomicrobiales</taxon>
        <taxon>Verrucomicrobiaceae</taxon>
        <taxon>Haloferula</taxon>
    </lineage>
</organism>
<keyword evidence="3" id="KW-1185">Reference proteome</keyword>
<keyword evidence="1" id="KW-0732">Signal</keyword>
<proteinExistence type="predicted"/>
<dbReference type="EMBL" id="AP024702">
    <property type="protein sequence ID" value="BCX49728.1"/>
    <property type="molecule type" value="Genomic_DNA"/>
</dbReference>